<name>A0A2A4HKF6_9GAMM</name>
<protein>
    <recommendedName>
        <fullName evidence="5">Zinc resistance-associated protein</fullName>
    </recommendedName>
</protein>
<dbReference type="AlphaFoldDB" id="A0A2A4HKF6"/>
<evidence type="ECO:0000313" key="3">
    <source>
        <dbReference type="EMBL" id="PCF94829.1"/>
    </source>
</evidence>
<feature type="chain" id="PRO_5012224028" description="Zinc resistance-associated protein" evidence="2">
    <location>
        <begin position="26"/>
        <end position="131"/>
    </location>
</feature>
<sequence length="131" mass="15149">MSLRQLFAPALLAVALMPLAFTAQAGHHEGRGYDREQMAERMEERRQEVYQRAELSEEQQDALNEAHADHREAVKALQEEYHARIAEILTEEERQAVSEAMREVHAEQRSEREHGKRSHRHEKPAVESAAE</sequence>
<feature type="compositionally biased region" description="Basic and acidic residues" evidence="1">
    <location>
        <begin position="94"/>
        <end position="114"/>
    </location>
</feature>
<dbReference type="EMBL" id="NWUX01000015">
    <property type="protein sequence ID" value="PCF94829.1"/>
    <property type="molecule type" value="Genomic_DNA"/>
</dbReference>
<feature type="compositionally biased region" description="Basic and acidic residues" evidence="1">
    <location>
        <begin position="27"/>
        <end position="55"/>
    </location>
</feature>
<comment type="caution">
    <text evidence="3">The sequence shown here is derived from an EMBL/GenBank/DDBJ whole genome shotgun (WGS) entry which is preliminary data.</text>
</comment>
<evidence type="ECO:0008006" key="5">
    <source>
        <dbReference type="Google" id="ProtNLM"/>
    </source>
</evidence>
<accession>A0A2A4HKF6</accession>
<dbReference type="OrthoDB" id="6169631at2"/>
<evidence type="ECO:0000256" key="2">
    <source>
        <dbReference type="SAM" id="SignalP"/>
    </source>
</evidence>
<dbReference type="Proteomes" id="UP000218677">
    <property type="component" value="Unassembled WGS sequence"/>
</dbReference>
<evidence type="ECO:0000256" key="1">
    <source>
        <dbReference type="SAM" id="MobiDB-lite"/>
    </source>
</evidence>
<proteinExistence type="predicted"/>
<feature type="region of interest" description="Disordered" evidence="1">
    <location>
        <begin position="27"/>
        <end position="66"/>
    </location>
</feature>
<organism evidence="3 4">
    <name type="scientific">Vreelandella nigrificans</name>
    <dbReference type="NCBI Taxonomy" id="2042704"/>
    <lineage>
        <taxon>Bacteria</taxon>
        <taxon>Pseudomonadati</taxon>
        <taxon>Pseudomonadota</taxon>
        <taxon>Gammaproteobacteria</taxon>
        <taxon>Oceanospirillales</taxon>
        <taxon>Halomonadaceae</taxon>
        <taxon>Vreelandella</taxon>
    </lineage>
</organism>
<keyword evidence="4" id="KW-1185">Reference proteome</keyword>
<reference evidence="4" key="1">
    <citation type="submission" date="2017-09" db="EMBL/GenBank/DDBJ databases">
        <authorList>
            <person name="Cho G.-S."/>
            <person name="Oguntoyinbo F.A."/>
            <person name="Cnockaert M."/>
            <person name="Kabisch J."/>
            <person name="Neve H."/>
            <person name="Bockelmann W."/>
            <person name="Wenning M."/>
            <person name="Franz C.M."/>
            <person name="Vandamme P."/>
        </authorList>
    </citation>
    <scope>NUCLEOTIDE SEQUENCE [LARGE SCALE GENOMIC DNA]</scope>
    <source>
        <strain evidence="4">MBT G8648</strain>
    </source>
</reference>
<feature type="signal peptide" evidence="2">
    <location>
        <begin position="1"/>
        <end position="25"/>
    </location>
</feature>
<gene>
    <name evidence="3" type="ORF">CPA45_15230</name>
</gene>
<keyword evidence="2" id="KW-0732">Signal</keyword>
<feature type="region of interest" description="Disordered" evidence="1">
    <location>
        <begin position="94"/>
        <end position="131"/>
    </location>
</feature>
<evidence type="ECO:0000313" key="4">
    <source>
        <dbReference type="Proteomes" id="UP000218677"/>
    </source>
</evidence>